<dbReference type="InterPro" id="IPR009080">
    <property type="entry name" value="tRNAsynth_Ia_anticodon-bd"/>
</dbReference>
<dbReference type="EMBL" id="BART01017464">
    <property type="protein sequence ID" value="GAG78030.1"/>
    <property type="molecule type" value="Genomic_DNA"/>
</dbReference>
<keyword evidence="3" id="KW-0436">Ligase</keyword>
<keyword evidence="6" id="KW-0862">Zinc</keyword>
<dbReference type="PANTHER" id="PTHR10890:SF3">
    <property type="entry name" value="CYSTEINE--TRNA LIGASE, CYTOPLASMIC"/>
    <property type="match status" value="1"/>
</dbReference>
<keyword evidence="4" id="KW-0479">Metal-binding</keyword>
<dbReference type="Pfam" id="PF01406">
    <property type="entry name" value="tRNA-synt_1e"/>
    <property type="match status" value="1"/>
</dbReference>
<evidence type="ECO:0000256" key="6">
    <source>
        <dbReference type="ARBA" id="ARBA00022833"/>
    </source>
</evidence>
<protein>
    <recommendedName>
        <fullName evidence="9">Cysteinyl-tRNA synthetase class Ia DALR domain-containing protein</fullName>
    </recommendedName>
</protein>
<evidence type="ECO:0000256" key="2">
    <source>
        <dbReference type="ARBA" id="ARBA00004496"/>
    </source>
</evidence>
<dbReference type="GO" id="GO:0004817">
    <property type="term" value="F:cysteine-tRNA ligase activity"/>
    <property type="evidence" value="ECO:0007669"/>
    <property type="project" value="InterPro"/>
</dbReference>
<comment type="cofactor">
    <cofactor evidence="1">
        <name>Zn(2+)</name>
        <dbReference type="ChEBI" id="CHEBI:29105"/>
    </cofactor>
</comment>
<dbReference type="PANTHER" id="PTHR10890">
    <property type="entry name" value="CYSTEINYL-TRNA SYNTHETASE"/>
    <property type="match status" value="1"/>
</dbReference>
<dbReference type="SUPFAM" id="SSF47323">
    <property type="entry name" value="Anticodon-binding domain of a subclass of class I aminoacyl-tRNA synthetases"/>
    <property type="match status" value="1"/>
</dbReference>
<dbReference type="GO" id="GO:0005524">
    <property type="term" value="F:ATP binding"/>
    <property type="evidence" value="ECO:0007669"/>
    <property type="project" value="UniProtKB-KW"/>
</dbReference>
<dbReference type="AlphaFoldDB" id="X1A789"/>
<keyword evidence="7" id="KW-0067">ATP-binding</keyword>
<comment type="caution">
    <text evidence="10">The sequence shown here is derived from an EMBL/GenBank/DDBJ whole genome shotgun (WGS) entry which is preliminary data.</text>
</comment>
<keyword evidence="5" id="KW-0547">Nucleotide-binding</keyword>
<evidence type="ECO:0000256" key="8">
    <source>
        <dbReference type="SAM" id="Coils"/>
    </source>
</evidence>
<sequence>MKEGEPFWESPWGEGRPGWHIECSAMILNFLGETIDIHGGGQDLKFPHHRNEIAQSESYTGKKIANYFLHNGYVNVKDEKMSKSLGNFFTVADIAKQYDPMIIRWYLISSHYRSSNNYTIESMEQAKNTYNRLINTIKKVNDAEFAESKSKQLNDLIAKIENAENKIIDAMEDDFDTPVALAELLTLFREINKAILQDGLKINQEFKDRFFKFIEFNEKIS</sequence>
<dbReference type="InterPro" id="IPR032678">
    <property type="entry name" value="tRNA-synt_1_cat_dom"/>
</dbReference>
<evidence type="ECO:0000256" key="3">
    <source>
        <dbReference type="ARBA" id="ARBA00022598"/>
    </source>
</evidence>
<keyword evidence="8" id="KW-0175">Coiled coil</keyword>
<dbReference type="Gene3D" id="1.20.120.640">
    <property type="entry name" value="Anticodon-binding domain of a subclass of class I aminoacyl-tRNA synthetases"/>
    <property type="match status" value="1"/>
</dbReference>
<dbReference type="SUPFAM" id="SSF52374">
    <property type="entry name" value="Nucleotidylyl transferase"/>
    <property type="match status" value="1"/>
</dbReference>
<proteinExistence type="predicted"/>
<accession>X1A789</accession>
<evidence type="ECO:0000256" key="4">
    <source>
        <dbReference type="ARBA" id="ARBA00022723"/>
    </source>
</evidence>
<evidence type="ECO:0000256" key="5">
    <source>
        <dbReference type="ARBA" id="ARBA00022741"/>
    </source>
</evidence>
<dbReference type="InterPro" id="IPR014729">
    <property type="entry name" value="Rossmann-like_a/b/a_fold"/>
</dbReference>
<dbReference type="Gene3D" id="3.40.50.620">
    <property type="entry name" value="HUPs"/>
    <property type="match status" value="1"/>
</dbReference>
<dbReference type="Pfam" id="PF09190">
    <property type="entry name" value="DALR_2"/>
    <property type="match status" value="1"/>
</dbReference>
<dbReference type="PRINTS" id="PR00983">
    <property type="entry name" value="TRNASYNTHCYS"/>
</dbReference>
<name>X1A789_9ZZZZ</name>
<dbReference type="GO" id="GO:0005829">
    <property type="term" value="C:cytosol"/>
    <property type="evidence" value="ECO:0007669"/>
    <property type="project" value="TreeGrafter"/>
</dbReference>
<evidence type="ECO:0000313" key="10">
    <source>
        <dbReference type="EMBL" id="GAG78030.1"/>
    </source>
</evidence>
<dbReference type="InterPro" id="IPR015273">
    <property type="entry name" value="Cys-tRNA-synt_Ia_DALR"/>
</dbReference>
<feature type="domain" description="Cysteinyl-tRNA synthetase class Ia DALR" evidence="9">
    <location>
        <begin position="166"/>
        <end position="211"/>
    </location>
</feature>
<organism evidence="10">
    <name type="scientific">marine sediment metagenome</name>
    <dbReference type="NCBI Taxonomy" id="412755"/>
    <lineage>
        <taxon>unclassified sequences</taxon>
        <taxon>metagenomes</taxon>
        <taxon>ecological metagenomes</taxon>
    </lineage>
</organism>
<feature type="coiled-coil region" evidence="8">
    <location>
        <begin position="123"/>
        <end position="173"/>
    </location>
</feature>
<evidence type="ECO:0000256" key="1">
    <source>
        <dbReference type="ARBA" id="ARBA00001947"/>
    </source>
</evidence>
<evidence type="ECO:0000256" key="7">
    <source>
        <dbReference type="ARBA" id="ARBA00022840"/>
    </source>
</evidence>
<evidence type="ECO:0000259" key="9">
    <source>
        <dbReference type="SMART" id="SM00840"/>
    </source>
</evidence>
<comment type="subcellular location">
    <subcellularLocation>
        <location evidence="2">Cytoplasm</location>
    </subcellularLocation>
</comment>
<reference evidence="10" key="1">
    <citation type="journal article" date="2014" name="Front. Microbiol.">
        <title>High frequency of phylogenetically diverse reductive dehalogenase-homologous genes in deep subseafloor sedimentary metagenomes.</title>
        <authorList>
            <person name="Kawai M."/>
            <person name="Futagami T."/>
            <person name="Toyoda A."/>
            <person name="Takaki Y."/>
            <person name="Nishi S."/>
            <person name="Hori S."/>
            <person name="Arai W."/>
            <person name="Tsubouchi T."/>
            <person name="Morono Y."/>
            <person name="Uchiyama I."/>
            <person name="Ito T."/>
            <person name="Fujiyama A."/>
            <person name="Inagaki F."/>
            <person name="Takami H."/>
        </authorList>
    </citation>
    <scope>NUCLEOTIDE SEQUENCE</scope>
    <source>
        <strain evidence="10">Expedition CK06-06</strain>
    </source>
</reference>
<gene>
    <name evidence="10" type="ORF">S01H4_33235</name>
</gene>
<dbReference type="GO" id="GO:0046872">
    <property type="term" value="F:metal ion binding"/>
    <property type="evidence" value="ECO:0007669"/>
    <property type="project" value="UniProtKB-KW"/>
</dbReference>
<dbReference type="GO" id="GO:0006423">
    <property type="term" value="P:cysteinyl-tRNA aminoacylation"/>
    <property type="evidence" value="ECO:0007669"/>
    <property type="project" value="InterPro"/>
</dbReference>
<dbReference type="InterPro" id="IPR024909">
    <property type="entry name" value="Cys-tRNA/MSH_ligase"/>
</dbReference>
<dbReference type="SMART" id="SM00840">
    <property type="entry name" value="DALR_2"/>
    <property type="match status" value="1"/>
</dbReference>